<evidence type="ECO:0000313" key="15">
    <source>
        <dbReference type="Proteomes" id="UP000585905"/>
    </source>
</evidence>
<accession>A0A839E4M5</accession>
<comment type="pathway">
    <text evidence="2 10 12">Cofactor biosynthesis; thiamine diphosphate biosynthesis; thiamine phosphate from 4-amino-2-methyl-5-diphosphomethylpyrimidine and 4-methyl-5-(2-phosphoethyl)-thiazole: step 1/1.</text>
</comment>
<keyword evidence="6 10" id="KW-0784">Thiamine biosynthesis</keyword>
<feature type="binding site" evidence="10">
    <location>
        <begin position="149"/>
        <end position="151"/>
    </location>
    <ligand>
        <name>2-[(2R,5Z)-2-carboxy-4-methylthiazol-5(2H)-ylidene]ethyl phosphate</name>
        <dbReference type="ChEBI" id="CHEBI:62899"/>
    </ligand>
</feature>
<dbReference type="GO" id="GO:0009229">
    <property type="term" value="P:thiamine diphosphate biosynthetic process"/>
    <property type="evidence" value="ECO:0007669"/>
    <property type="project" value="UniProtKB-UniRule"/>
</dbReference>
<evidence type="ECO:0000256" key="6">
    <source>
        <dbReference type="ARBA" id="ARBA00022977"/>
    </source>
</evidence>
<dbReference type="EMBL" id="JACGWX010000001">
    <property type="protein sequence ID" value="MBA8846497.1"/>
    <property type="molecule type" value="Genomic_DNA"/>
</dbReference>
<keyword evidence="5 10" id="KW-0460">Magnesium</keyword>
<dbReference type="InterPro" id="IPR022998">
    <property type="entry name" value="ThiamineP_synth_TenI"/>
</dbReference>
<evidence type="ECO:0000256" key="10">
    <source>
        <dbReference type="HAMAP-Rule" id="MF_00097"/>
    </source>
</evidence>
<dbReference type="InterPro" id="IPR036206">
    <property type="entry name" value="ThiamineP_synth_sf"/>
</dbReference>
<evidence type="ECO:0000256" key="8">
    <source>
        <dbReference type="ARBA" id="ARBA00047851"/>
    </source>
</evidence>
<protein>
    <recommendedName>
        <fullName evidence="10">Thiamine-phosphate synthase</fullName>
        <shortName evidence="10">TP synthase</shortName>
        <shortName evidence="10">TPS</shortName>
        <ecNumber evidence="10">2.5.1.3</ecNumber>
    </recommendedName>
    <alternativeName>
        <fullName evidence="10">Thiamine-phosphate pyrophosphorylase</fullName>
        <shortName evidence="10">TMP pyrophosphorylase</shortName>
        <shortName evidence="10">TMP-PPase</shortName>
    </alternativeName>
</protein>
<evidence type="ECO:0000256" key="7">
    <source>
        <dbReference type="ARBA" id="ARBA00047334"/>
    </source>
</evidence>
<comment type="caution">
    <text evidence="10">Lacks conserved residue(s) required for the propagation of feature annotation.</text>
</comment>
<keyword evidence="3 10" id="KW-0808">Transferase</keyword>
<feature type="domain" description="Thiamine phosphate synthase/TenI" evidence="13">
    <location>
        <begin position="15"/>
        <end position="203"/>
    </location>
</feature>
<dbReference type="InterPro" id="IPR034291">
    <property type="entry name" value="TMP_synthase"/>
</dbReference>
<evidence type="ECO:0000256" key="5">
    <source>
        <dbReference type="ARBA" id="ARBA00022842"/>
    </source>
</evidence>
<comment type="similarity">
    <text evidence="10 11">Belongs to the thiamine-phosphate synthase family.</text>
</comment>
<feature type="binding site" evidence="10">
    <location>
        <begin position="45"/>
        <end position="49"/>
    </location>
    <ligand>
        <name>4-amino-2-methyl-5-(diphosphooxymethyl)pyrimidine</name>
        <dbReference type="ChEBI" id="CHEBI:57841"/>
    </ligand>
</feature>
<dbReference type="Gene3D" id="3.20.20.70">
    <property type="entry name" value="Aldolase class I"/>
    <property type="match status" value="1"/>
</dbReference>
<dbReference type="CDD" id="cd00564">
    <property type="entry name" value="TMP_TenI"/>
    <property type="match status" value="1"/>
</dbReference>
<dbReference type="GO" id="GO:0009228">
    <property type="term" value="P:thiamine biosynthetic process"/>
    <property type="evidence" value="ECO:0007669"/>
    <property type="project" value="UniProtKB-KW"/>
</dbReference>
<dbReference type="GO" id="GO:0005737">
    <property type="term" value="C:cytoplasm"/>
    <property type="evidence" value="ECO:0007669"/>
    <property type="project" value="TreeGrafter"/>
</dbReference>
<comment type="catalytic activity">
    <reaction evidence="8 10 11">
        <text>2-(2-carboxy-4-methylthiazol-5-yl)ethyl phosphate + 4-amino-2-methyl-5-(diphosphooxymethyl)pyrimidine + 2 H(+) = thiamine phosphate + CO2 + diphosphate</text>
        <dbReference type="Rhea" id="RHEA:47848"/>
        <dbReference type="ChEBI" id="CHEBI:15378"/>
        <dbReference type="ChEBI" id="CHEBI:16526"/>
        <dbReference type="ChEBI" id="CHEBI:33019"/>
        <dbReference type="ChEBI" id="CHEBI:37575"/>
        <dbReference type="ChEBI" id="CHEBI:57841"/>
        <dbReference type="ChEBI" id="CHEBI:62890"/>
        <dbReference type="EC" id="2.5.1.3"/>
    </reaction>
</comment>
<dbReference type="InterPro" id="IPR013785">
    <property type="entry name" value="Aldolase_TIM"/>
</dbReference>
<feature type="binding site" evidence="10">
    <location>
        <position position="152"/>
    </location>
    <ligand>
        <name>4-amino-2-methyl-5-(diphosphooxymethyl)pyrimidine</name>
        <dbReference type="ChEBI" id="CHEBI:57841"/>
    </ligand>
</feature>
<evidence type="ECO:0000256" key="11">
    <source>
        <dbReference type="RuleBase" id="RU003826"/>
    </source>
</evidence>
<dbReference type="AlphaFoldDB" id="A0A839E4M5"/>
<comment type="cofactor">
    <cofactor evidence="10">
        <name>Mg(2+)</name>
        <dbReference type="ChEBI" id="CHEBI:18420"/>
    </cofactor>
    <text evidence="10">Binds 1 Mg(2+) ion per subunit.</text>
</comment>
<sequence>MTVELSDRRPTPSGVYFVADHAVCGDGRFVEVVRQAVAAGVRTVQVRDKLGSAARQLELLSAVARAVGDRATVIMNDRVDVFLAAHAAHALVHGVHLGQHDVPAVLARRLVGAEAIVGVSAQTPQQFDEIERLPPGCVDYLGVGAVRETPTKPDHPAPLGIEGLGALVASTTLPCIAIGGIEADDLPALRRAGAAGVAVASAIGGADDAHGAARRLVTAWGP</sequence>
<feature type="binding site" evidence="10">
    <location>
        <position position="180"/>
    </location>
    <ligand>
        <name>2-[(2R,5Z)-2-carboxy-4-methylthiazol-5(2H)-ylidene]ethyl phosphate</name>
        <dbReference type="ChEBI" id="CHEBI:62899"/>
    </ligand>
</feature>
<comment type="caution">
    <text evidence="14">The sequence shown here is derived from an EMBL/GenBank/DDBJ whole genome shotgun (WGS) entry which is preliminary data.</text>
</comment>
<feature type="binding site" evidence="10">
    <location>
        <position position="101"/>
    </location>
    <ligand>
        <name>Mg(2+)</name>
        <dbReference type="ChEBI" id="CHEBI:18420"/>
    </ligand>
</feature>
<dbReference type="PANTHER" id="PTHR20857:SF15">
    <property type="entry name" value="THIAMINE-PHOSPHATE SYNTHASE"/>
    <property type="match status" value="1"/>
</dbReference>
<dbReference type="Proteomes" id="UP000585905">
    <property type="component" value="Unassembled WGS sequence"/>
</dbReference>
<evidence type="ECO:0000313" key="14">
    <source>
        <dbReference type="EMBL" id="MBA8846497.1"/>
    </source>
</evidence>
<dbReference type="HAMAP" id="MF_00097">
    <property type="entry name" value="TMP_synthase"/>
    <property type="match status" value="1"/>
</dbReference>
<dbReference type="SUPFAM" id="SSF51391">
    <property type="entry name" value="Thiamin phosphate synthase"/>
    <property type="match status" value="1"/>
</dbReference>
<evidence type="ECO:0000256" key="1">
    <source>
        <dbReference type="ARBA" id="ARBA00003814"/>
    </source>
</evidence>
<evidence type="ECO:0000259" key="13">
    <source>
        <dbReference type="Pfam" id="PF02581"/>
    </source>
</evidence>
<keyword evidence="4 10" id="KW-0479">Metal-binding</keyword>
<evidence type="ECO:0000256" key="2">
    <source>
        <dbReference type="ARBA" id="ARBA00005165"/>
    </source>
</evidence>
<dbReference type="RefSeq" id="WP_182489132.1">
    <property type="nucleotide sequence ID" value="NZ_BAAAOV010000003.1"/>
</dbReference>
<gene>
    <name evidence="10" type="primary">thiE</name>
    <name evidence="14" type="ORF">FHX53_000061</name>
</gene>
<name>A0A839E4M5_9MICO</name>
<feature type="binding site" evidence="10">
    <location>
        <position position="77"/>
    </location>
    <ligand>
        <name>Mg(2+)</name>
        <dbReference type="ChEBI" id="CHEBI:18420"/>
    </ligand>
</feature>
<organism evidence="14 15">
    <name type="scientific">Microcella alkalica</name>
    <dbReference type="NCBI Taxonomy" id="355930"/>
    <lineage>
        <taxon>Bacteria</taxon>
        <taxon>Bacillati</taxon>
        <taxon>Actinomycetota</taxon>
        <taxon>Actinomycetes</taxon>
        <taxon>Micrococcales</taxon>
        <taxon>Microbacteriaceae</taxon>
        <taxon>Microcella</taxon>
    </lineage>
</organism>
<dbReference type="EC" id="2.5.1.3" evidence="10"/>
<evidence type="ECO:0000256" key="9">
    <source>
        <dbReference type="ARBA" id="ARBA00047883"/>
    </source>
</evidence>
<evidence type="ECO:0000256" key="4">
    <source>
        <dbReference type="ARBA" id="ARBA00022723"/>
    </source>
</evidence>
<evidence type="ECO:0000256" key="12">
    <source>
        <dbReference type="RuleBase" id="RU004253"/>
    </source>
</evidence>
<dbReference type="GO" id="GO:0000287">
    <property type="term" value="F:magnesium ion binding"/>
    <property type="evidence" value="ECO:0007669"/>
    <property type="project" value="UniProtKB-UniRule"/>
</dbReference>
<dbReference type="NCBIfam" id="TIGR00693">
    <property type="entry name" value="thiE"/>
    <property type="match status" value="1"/>
</dbReference>
<proteinExistence type="inferred from homology"/>
<reference evidence="14 15" key="1">
    <citation type="submission" date="2020-07" db="EMBL/GenBank/DDBJ databases">
        <title>Sequencing the genomes of 1000 actinobacteria strains.</title>
        <authorList>
            <person name="Klenk H.-P."/>
        </authorList>
    </citation>
    <scope>NUCLEOTIDE SEQUENCE [LARGE SCALE GENOMIC DNA]</scope>
    <source>
        <strain evidence="14 15">DSM 19663</strain>
    </source>
</reference>
<dbReference type="GO" id="GO:0004789">
    <property type="term" value="F:thiamine-phosphate diphosphorylase activity"/>
    <property type="evidence" value="ECO:0007669"/>
    <property type="project" value="UniProtKB-UniRule"/>
</dbReference>
<evidence type="ECO:0000256" key="3">
    <source>
        <dbReference type="ARBA" id="ARBA00022679"/>
    </source>
</evidence>
<dbReference type="UniPathway" id="UPA00060">
    <property type="reaction ID" value="UER00141"/>
</dbReference>
<keyword evidence="15" id="KW-1185">Reference proteome</keyword>
<feature type="binding site" evidence="10">
    <location>
        <position position="120"/>
    </location>
    <ligand>
        <name>4-amino-2-methyl-5-(diphosphooxymethyl)pyrimidine</name>
        <dbReference type="ChEBI" id="CHEBI:57841"/>
    </ligand>
</feature>
<comment type="catalytic activity">
    <reaction evidence="9 10 11">
        <text>2-[(2R,5Z)-2-carboxy-4-methylthiazol-5(2H)-ylidene]ethyl phosphate + 4-amino-2-methyl-5-(diphosphooxymethyl)pyrimidine + 2 H(+) = thiamine phosphate + CO2 + diphosphate</text>
        <dbReference type="Rhea" id="RHEA:47844"/>
        <dbReference type="ChEBI" id="CHEBI:15378"/>
        <dbReference type="ChEBI" id="CHEBI:16526"/>
        <dbReference type="ChEBI" id="CHEBI:33019"/>
        <dbReference type="ChEBI" id="CHEBI:37575"/>
        <dbReference type="ChEBI" id="CHEBI:57841"/>
        <dbReference type="ChEBI" id="CHEBI:62899"/>
        <dbReference type="EC" id="2.5.1.3"/>
    </reaction>
</comment>
<dbReference type="PANTHER" id="PTHR20857">
    <property type="entry name" value="THIAMINE-PHOSPHATE PYROPHOSPHORYLASE"/>
    <property type="match status" value="1"/>
</dbReference>
<feature type="binding site" evidence="10">
    <location>
        <position position="76"/>
    </location>
    <ligand>
        <name>4-amino-2-methyl-5-(diphosphooxymethyl)pyrimidine</name>
        <dbReference type="ChEBI" id="CHEBI:57841"/>
    </ligand>
</feature>
<comment type="catalytic activity">
    <reaction evidence="7 10 11">
        <text>4-methyl-5-(2-phosphooxyethyl)-thiazole + 4-amino-2-methyl-5-(diphosphooxymethyl)pyrimidine + H(+) = thiamine phosphate + diphosphate</text>
        <dbReference type="Rhea" id="RHEA:22328"/>
        <dbReference type="ChEBI" id="CHEBI:15378"/>
        <dbReference type="ChEBI" id="CHEBI:33019"/>
        <dbReference type="ChEBI" id="CHEBI:37575"/>
        <dbReference type="ChEBI" id="CHEBI:57841"/>
        <dbReference type="ChEBI" id="CHEBI:58296"/>
        <dbReference type="EC" id="2.5.1.3"/>
    </reaction>
</comment>
<dbReference type="Pfam" id="PF02581">
    <property type="entry name" value="TMP-TENI"/>
    <property type="match status" value="1"/>
</dbReference>
<comment type="function">
    <text evidence="1 10">Condenses 4-methyl-5-(beta-hydroxyethyl)thiazole monophosphate (THZ-P) and 2-methyl-4-amino-5-hydroxymethyl pyrimidine pyrophosphate (HMP-PP) to form thiamine monophosphate (TMP).</text>
</comment>